<evidence type="ECO:0000313" key="3">
    <source>
        <dbReference type="Proteomes" id="UP001279860"/>
    </source>
</evidence>
<protein>
    <submittedName>
        <fullName evidence="2">Uncharacterized protein</fullName>
    </submittedName>
</protein>
<evidence type="ECO:0000313" key="2">
    <source>
        <dbReference type="EMBL" id="MDW6092473.1"/>
    </source>
</evidence>
<dbReference type="Proteomes" id="UP001279860">
    <property type="component" value="Unassembled WGS sequence"/>
</dbReference>
<name>A0ABU4ITL6_9VIBR</name>
<dbReference type="EMBL" id="JAWRCP010000001">
    <property type="protein sequence ID" value="MDW6092473.1"/>
    <property type="molecule type" value="Genomic_DNA"/>
</dbReference>
<reference evidence="2 3" key="1">
    <citation type="submission" date="2023-11" db="EMBL/GenBank/DDBJ databases">
        <title>Plant-associative lifestyle of Vibrio porteresiae and its evolutionary dynamics.</title>
        <authorList>
            <person name="Rameshkumar N."/>
            <person name="Kirti K."/>
        </authorList>
    </citation>
    <scope>NUCLEOTIDE SEQUENCE [LARGE SCALE GENOMIC DNA]</scope>
    <source>
        <strain evidence="2 3">MSSRF7</strain>
    </source>
</reference>
<sequence length="108" mass="11877">MASVLVRIENLNIYKKNLEVAVEDTYQGKLTAEQLSAMKSGAPQNLDGMVDAVKQLPEVADFAASHPVLFGKAMAKAYTQMLTDNQRDAGRRMMGKNEEAQQAALMMK</sequence>
<accession>A0ABU4ITL6</accession>
<dbReference type="RefSeq" id="WP_318584709.1">
    <property type="nucleotide sequence ID" value="NZ_JAWRCP010000001.1"/>
</dbReference>
<feature type="region of interest" description="Disordered" evidence="1">
    <location>
        <begin position="88"/>
        <end position="108"/>
    </location>
</feature>
<feature type="compositionally biased region" description="Basic and acidic residues" evidence="1">
    <location>
        <begin position="88"/>
        <end position="99"/>
    </location>
</feature>
<organism evidence="2 3">
    <name type="scientific">Vibrio rhizosphaerae</name>
    <dbReference type="NCBI Taxonomy" id="398736"/>
    <lineage>
        <taxon>Bacteria</taxon>
        <taxon>Pseudomonadati</taxon>
        <taxon>Pseudomonadota</taxon>
        <taxon>Gammaproteobacteria</taxon>
        <taxon>Vibrionales</taxon>
        <taxon>Vibrionaceae</taxon>
        <taxon>Vibrio</taxon>
    </lineage>
</organism>
<evidence type="ECO:0000256" key="1">
    <source>
        <dbReference type="SAM" id="MobiDB-lite"/>
    </source>
</evidence>
<gene>
    <name evidence="2" type="ORF">SBX64_07940</name>
</gene>
<proteinExistence type="predicted"/>
<comment type="caution">
    <text evidence="2">The sequence shown here is derived from an EMBL/GenBank/DDBJ whole genome shotgun (WGS) entry which is preliminary data.</text>
</comment>
<keyword evidence="3" id="KW-1185">Reference proteome</keyword>